<dbReference type="PANTHER" id="PTHR43591:SF24">
    <property type="entry name" value="2-METHOXY-6-POLYPRENYL-1,4-BENZOQUINOL METHYLASE, MITOCHONDRIAL"/>
    <property type="match status" value="1"/>
</dbReference>
<protein>
    <submittedName>
        <fullName evidence="2">Methyltransferase domain-containing protein</fullName>
    </submittedName>
</protein>
<evidence type="ECO:0000313" key="3">
    <source>
        <dbReference type="Proteomes" id="UP001223547"/>
    </source>
</evidence>
<dbReference type="GO" id="GO:0032259">
    <property type="term" value="P:methylation"/>
    <property type="evidence" value="ECO:0007669"/>
    <property type="project" value="UniProtKB-KW"/>
</dbReference>
<dbReference type="EMBL" id="JASSQD010000001">
    <property type="protein sequence ID" value="MDK9556181.1"/>
    <property type="molecule type" value="Genomic_DNA"/>
</dbReference>
<gene>
    <name evidence="2" type="ORF">QQF73_00990</name>
</gene>
<keyword evidence="3" id="KW-1185">Reference proteome</keyword>
<dbReference type="GO" id="GO:0008168">
    <property type="term" value="F:methyltransferase activity"/>
    <property type="evidence" value="ECO:0007669"/>
    <property type="project" value="UniProtKB-KW"/>
</dbReference>
<feature type="domain" description="Methyltransferase type 11" evidence="1">
    <location>
        <begin position="45"/>
        <end position="139"/>
    </location>
</feature>
<dbReference type="PANTHER" id="PTHR43591">
    <property type="entry name" value="METHYLTRANSFERASE"/>
    <property type="match status" value="1"/>
</dbReference>
<accession>A0ABT7H740</accession>
<dbReference type="InterPro" id="IPR013216">
    <property type="entry name" value="Methyltransf_11"/>
</dbReference>
<comment type="caution">
    <text evidence="2">The sequence shown here is derived from an EMBL/GenBank/DDBJ whole genome shotgun (WGS) entry which is preliminary data.</text>
</comment>
<dbReference type="RefSeq" id="WP_285366920.1">
    <property type="nucleotide sequence ID" value="NZ_JASSQD010000001.1"/>
</dbReference>
<name>A0ABT7H740_9GAMM</name>
<evidence type="ECO:0000259" key="1">
    <source>
        <dbReference type="Pfam" id="PF08241"/>
    </source>
</evidence>
<keyword evidence="2" id="KW-0489">Methyltransferase</keyword>
<organism evidence="2 3">
    <name type="scientific">Marinobacter albus</name>
    <dbReference type="NCBI Taxonomy" id="3030833"/>
    <lineage>
        <taxon>Bacteria</taxon>
        <taxon>Pseudomonadati</taxon>
        <taxon>Pseudomonadota</taxon>
        <taxon>Gammaproteobacteria</taxon>
        <taxon>Pseudomonadales</taxon>
        <taxon>Marinobacteraceae</taxon>
        <taxon>Marinobacter</taxon>
    </lineage>
</organism>
<evidence type="ECO:0000313" key="2">
    <source>
        <dbReference type="EMBL" id="MDK9556181.1"/>
    </source>
</evidence>
<dbReference type="SUPFAM" id="SSF53335">
    <property type="entry name" value="S-adenosyl-L-methionine-dependent methyltransferases"/>
    <property type="match status" value="1"/>
</dbReference>
<keyword evidence="2" id="KW-0808">Transferase</keyword>
<dbReference type="Pfam" id="PF08241">
    <property type="entry name" value="Methyltransf_11"/>
    <property type="match status" value="1"/>
</dbReference>
<reference evidence="2 3" key="1">
    <citation type="submission" date="2023-05" db="EMBL/GenBank/DDBJ databases">
        <title>Marinobacter albus sp. nov., a marine bacterium isolated from sand in a coastal intertidal zone of huludao.</title>
        <authorList>
            <person name="Deng T."/>
        </authorList>
    </citation>
    <scope>NUCLEOTIDE SEQUENCE [LARGE SCALE GENOMIC DNA]</scope>
    <source>
        <strain evidence="2 3">M216</strain>
    </source>
</reference>
<sequence>MEHSRRPEPEETAKAYEERLVPALFQDVAKHLAEAAKVHTGQDVLDVACGTGILARAITRQYENLGSVTGLDLNPGMLAVAQRKAPGIDWQKGDAEALPFKDRSFDVVVSQFGLMLFPSPTLALQEMYRVLRPKGRLVVAVFDSINRVPAYEAMSTVFGRMVDPAVGEALRGPFALGDTRRLSALFASAGISAPDIRTLETTARFPGVREMALADIKGWFPFADIHLDEPTINAVVEAAEAALEPFCTDSGMVEFQVPVHVLSAQKF</sequence>
<proteinExistence type="predicted"/>
<dbReference type="CDD" id="cd02440">
    <property type="entry name" value="AdoMet_MTases"/>
    <property type="match status" value="1"/>
</dbReference>
<dbReference type="InterPro" id="IPR029063">
    <property type="entry name" value="SAM-dependent_MTases_sf"/>
</dbReference>
<dbReference type="Proteomes" id="UP001223547">
    <property type="component" value="Unassembled WGS sequence"/>
</dbReference>
<dbReference type="Gene3D" id="3.40.50.150">
    <property type="entry name" value="Vaccinia Virus protein VP39"/>
    <property type="match status" value="1"/>
</dbReference>